<dbReference type="PANTHER" id="PTHR42951">
    <property type="entry name" value="METALLO-BETA-LACTAMASE DOMAIN-CONTAINING"/>
    <property type="match status" value="1"/>
</dbReference>
<reference evidence="2" key="2">
    <citation type="journal article" date="2014" name="ISME J.">
        <title>Microbial stratification in low pH oxic and suboxic macroscopic growths along an acid mine drainage.</title>
        <authorList>
            <person name="Mendez-Garcia C."/>
            <person name="Mesa V."/>
            <person name="Sprenger R.R."/>
            <person name="Richter M."/>
            <person name="Diez M.S."/>
            <person name="Solano J."/>
            <person name="Bargiela R."/>
            <person name="Golyshina O.V."/>
            <person name="Manteca A."/>
            <person name="Ramos J.L."/>
            <person name="Gallego J.R."/>
            <person name="Llorente I."/>
            <person name="Martins Dos Santos V.A."/>
            <person name="Jensen O.N."/>
            <person name="Pelaez A.I."/>
            <person name="Sanchez J."/>
            <person name="Ferrer M."/>
        </authorList>
    </citation>
    <scope>NUCLEOTIDE SEQUENCE</scope>
</reference>
<dbReference type="EMBL" id="AUZZ01004178">
    <property type="protein sequence ID" value="EQD54571.1"/>
    <property type="molecule type" value="Genomic_DNA"/>
</dbReference>
<comment type="caution">
    <text evidence="2">The sequence shown here is derived from an EMBL/GenBank/DDBJ whole genome shotgun (WGS) entry which is preliminary data.</text>
</comment>
<accession>T1A208</accession>
<proteinExistence type="predicted"/>
<dbReference type="AlphaFoldDB" id="T1A208"/>
<organism evidence="2">
    <name type="scientific">mine drainage metagenome</name>
    <dbReference type="NCBI Taxonomy" id="410659"/>
    <lineage>
        <taxon>unclassified sequences</taxon>
        <taxon>metagenomes</taxon>
        <taxon>ecological metagenomes</taxon>
    </lineage>
</organism>
<dbReference type="Pfam" id="PF00753">
    <property type="entry name" value="Lactamase_B"/>
    <property type="match status" value="1"/>
</dbReference>
<dbReference type="PANTHER" id="PTHR42951:SF17">
    <property type="entry name" value="METALLO-BETA-LACTAMASE DOMAIN-CONTAINING PROTEIN"/>
    <property type="match status" value="1"/>
</dbReference>
<gene>
    <name evidence="2" type="ORF">B2A_05967</name>
</gene>
<feature type="non-terminal residue" evidence="2">
    <location>
        <position position="139"/>
    </location>
</feature>
<dbReference type="SUPFAM" id="SSF56281">
    <property type="entry name" value="Metallo-hydrolase/oxidoreductase"/>
    <property type="match status" value="1"/>
</dbReference>
<dbReference type="Gene3D" id="3.60.15.10">
    <property type="entry name" value="Ribonuclease Z/Hydroxyacylglutathione hydrolase-like"/>
    <property type="match status" value="1"/>
</dbReference>
<dbReference type="InterPro" id="IPR036866">
    <property type="entry name" value="RibonucZ/Hydroxyglut_hydro"/>
</dbReference>
<evidence type="ECO:0000313" key="2">
    <source>
        <dbReference type="EMBL" id="EQD54571.1"/>
    </source>
</evidence>
<reference evidence="2" key="1">
    <citation type="submission" date="2013-08" db="EMBL/GenBank/DDBJ databases">
        <authorList>
            <person name="Mendez C."/>
            <person name="Richter M."/>
            <person name="Ferrer M."/>
            <person name="Sanchez J."/>
        </authorList>
    </citation>
    <scope>NUCLEOTIDE SEQUENCE</scope>
</reference>
<evidence type="ECO:0000259" key="1">
    <source>
        <dbReference type="Pfam" id="PF00753"/>
    </source>
</evidence>
<dbReference type="InterPro" id="IPR001279">
    <property type="entry name" value="Metallo-B-lactamas"/>
</dbReference>
<name>T1A208_9ZZZZ</name>
<feature type="domain" description="Metallo-beta-lactamase" evidence="1">
    <location>
        <begin position="22"/>
        <end position="134"/>
    </location>
</feature>
<dbReference type="InterPro" id="IPR050855">
    <property type="entry name" value="NDM-1-like"/>
</dbReference>
<protein>
    <submittedName>
        <fullName evidence="2">Beta-lactamase-like domain protein</fullName>
    </submittedName>
</protein>
<sequence length="139" mass="14978">MTEILPGIHLIDGIDPDPSFTTHVYLVKDKGSTWTLIDTGLPGAYAKVEAYLGKIQVAPSAIKKILITHLHRDHTGSLKHLAGTTGARTFAHWIEAAYIAERPKYEGPGMPPAEPFTVDEVLKDGDAVDAAGGLDRLSH</sequence>